<dbReference type="AlphaFoldDB" id="K0J3U3"/>
<dbReference type="KEGG" id="axl:AXY_11290"/>
<dbReference type="SUPFAM" id="SSF53955">
    <property type="entry name" value="Lysozyme-like"/>
    <property type="match status" value="1"/>
</dbReference>
<evidence type="ECO:0000259" key="1">
    <source>
        <dbReference type="Pfam" id="PF01464"/>
    </source>
</evidence>
<dbReference type="RefSeq" id="WP_015009866.1">
    <property type="nucleotide sequence ID" value="NC_018704.1"/>
</dbReference>
<dbReference type="OrthoDB" id="9815002at2"/>
<dbReference type="PANTHER" id="PTHR37423:SF2">
    <property type="entry name" value="MEMBRANE-BOUND LYTIC MUREIN TRANSGLYCOSYLASE C"/>
    <property type="match status" value="1"/>
</dbReference>
<dbReference type="InterPro" id="IPR008258">
    <property type="entry name" value="Transglycosylase_SLT_dom_1"/>
</dbReference>
<feature type="domain" description="Transglycosylase SLT" evidence="1">
    <location>
        <begin position="96"/>
        <end position="213"/>
    </location>
</feature>
<dbReference type="HOGENOM" id="CLU_092304_0_0_9"/>
<dbReference type="eggNOG" id="COG0741">
    <property type="taxonomic scope" value="Bacteria"/>
</dbReference>
<name>K0J3U3_AMPXN</name>
<evidence type="ECO:0000313" key="2">
    <source>
        <dbReference type="EMBL" id="BAM47261.1"/>
    </source>
</evidence>
<dbReference type="PATRIC" id="fig|698758.3.peg.1127"/>
<organism evidence="2 3">
    <name type="scientific">Amphibacillus xylanus (strain ATCC 51415 / DSM 6626 / JCM 7361 / LMG 17667 / NBRC 15112 / Ep01)</name>
    <dbReference type="NCBI Taxonomy" id="698758"/>
    <lineage>
        <taxon>Bacteria</taxon>
        <taxon>Bacillati</taxon>
        <taxon>Bacillota</taxon>
        <taxon>Bacilli</taxon>
        <taxon>Bacillales</taxon>
        <taxon>Bacillaceae</taxon>
        <taxon>Amphibacillus</taxon>
    </lineage>
</organism>
<evidence type="ECO:0000313" key="3">
    <source>
        <dbReference type="Proteomes" id="UP000006294"/>
    </source>
</evidence>
<dbReference type="STRING" id="698758.AXY_11290"/>
<dbReference type="Gene3D" id="1.10.530.10">
    <property type="match status" value="1"/>
</dbReference>
<proteinExistence type="predicted"/>
<keyword evidence="3" id="KW-1185">Reference proteome</keyword>
<reference evidence="2 3" key="1">
    <citation type="submission" date="2011-01" db="EMBL/GenBank/DDBJ databases">
        <title>Whole genome sequence of Amphibacillus xylinus NBRC 15112.</title>
        <authorList>
            <person name="Nakazawa H."/>
            <person name="Katano Y."/>
            <person name="Nakamura S."/>
            <person name="Sasagawa M."/>
            <person name="Fukada J."/>
            <person name="Arai T."/>
            <person name="Sasakura N."/>
            <person name="Mochizuki D."/>
            <person name="Hosoyama A."/>
            <person name="Harada K."/>
            <person name="Horikawa H."/>
            <person name="Kato Y."/>
            <person name="Harada T."/>
            <person name="Sasaki K."/>
            <person name="Sekiguchi M."/>
            <person name="Hodoyama M."/>
            <person name="Nishiko R."/>
            <person name="Narita H."/>
            <person name="Hanamaki A."/>
            <person name="Hata C."/>
            <person name="Konno Y."/>
            <person name="Niimura Y."/>
            <person name="Yamazaki S."/>
            <person name="Fujita N."/>
        </authorList>
    </citation>
    <scope>NUCLEOTIDE SEQUENCE [LARGE SCALE GENOMIC DNA]</scope>
    <source>
        <strain evidence="3">ATCC 51415 / DSM 6626 / JCM 7361 / LMG 17667 / NBRC 15112 / Ep01</strain>
    </source>
</reference>
<accession>K0J3U3</accession>
<dbReference type="Proteomes" id="UP000006294">
    <property type="component" value="Chromosome"/>
</dbReference>
<dbReference type="Pfam" id="PF01464">
    <property type="entry name" value="SLT"/>
    <property type="match status" value="1"/>
</dbReference>
<dbReference type="PANTHER" id="PTHR37423">
    <property type="entry name" value="SOLUBLE LYTIC MUREIN TRANSGLYCOSYLASE-RELATED"/>
    <property type="match status" value="1"/>
</dbReference>
<gene>
    <name evidence="2" type="ordered locus">AXY_11290</name>
</gene>
<sequence>MKKTVIIACLSILSAVAILMVQRNYYDKQIEIEDLLAENQILAAENKHLKAVSTYEVELIEPNDDHEHWAYIEDIAEQMVQDSDAQFKKTWAIYLANEAAQYDIDPFIIYELIKVETGHTFDPQLIGPETKYGHAYGMAQFMKNTAPWIADMADLPYSDELLFDPYYSMKLAIVYLDFLHHKYQDWDKALTAYNRGMTGMENYLERNGTAKSQYAHIIQSKAKAHHTVAMAES</sequence>
<protein>
    <recommendedName>
        <fullName evidence="1">Transglycosylase SLT domain-containing protein</fullName>
    </recommendedName>
</protein>
<dbReference type="EMBL" id="AP012050">
    <property type="protein sequence ID" value="BAM47261.1"/>
    <property type="molecule type" value="Genomic_DNA"/>
</dbReference>
<dbReference type="InterPro" id="IPR023346">
    <property type="entry name" value="Lysozyme-like_dom_sf"/>
</dbReference>